<dbReference type="PANTHER" id="PTHR21220">
    <property type="entry name" value="DNA-DEPENDENT METALLOPROTEASE SPRTN"/>
    <property type="match status" value="1"/>
</dbReference>
<reference evidence="3" key="1">
    <citation type="journal article" date="2021" name="bioRxiv">
        <title>Whole Genome Assembly and Annotation of Northern Wild Rice, Zizania palustris L., Supports a Whole Genome Duplication in the Zizania Genus.</title>
        <authorList>
            <person name="Haas M."/>
            <person name="Kono T."/>
            <person name="Macchietto M."/>
            <person name="Millas R."/>
            <person name="McGilp L."/>
            <person name="Shao M."/>
            <person name="Duquette J."/>
            <person name="Hirsch C.N."/>
            <person name="Kimball J."/>
        </authorList>
    </citation>
    <scope>NUCLEOTIDE SEQUENCE</scope>
    <source>
        <tissue evidence="3">Fresh leaf tissue</tissue>
    </source>
</reference>
<name>A0A8J5VEE5_ZIZPA</name>
<feature type="region of interest" description="Disordered" evidence="1">
    <location>
        <begin position="368"/>
        <end position="452"/>
    </location>
</feature>
<dbReference type="GO" id="GO:0006974">
    <property type="term" value="P:DNA damage response"/>
    <property type="evidence" value="ECO:0007669"/>
    <property type="project" value="InterPro"/>
</dbReference>
<evidence type="ECO:0000313" key="4">
    <source>
        <dbReference type="Proteomes" id="UP000729402"/>
    </source>
</evidence>
<dbReference type="InterPro" id="IPR006640">
    <property type="entry name" value="SprT-like_domain"/>
</dbReference>
<comment type="caution">
    <text evidence="3">The sequence shown here is derived from an EMBL/GenBank/DDBJ whole genome shotgun (WGS) entry which is preliminary data.</text>
</comment>
<feature type="compositionally biased region" description="Polar residues" evidence="1">
    <location>
        <begin position="490"/>
        <end position="503"/>
    </location>
</feature>
<dbReference type="SMART" id="SM00731">
    <property type="entry name" value="SprT"/>
    <property type="match status" value="1"/>
</dbReference>
<feature type="region of interest" description="Disordered" evidence="1">
    <location>
        <begin position="262"/>
        <end position="288"/>
    </location>
</feature>
<feature type="compositionally biased region" description="Polar residues" evidence="1">
    <location>
        <begin position="371"/>
        <end position="391"/>
    </location>
</feature>
<keyword evidence="4" id="KW-1185">Reference proteome</keyword>
<proteinExistence type="predicted"/>
<dbReference type="PANTHER" id="PTHR21220:SF2">
    <property type="entry name" value="OS09G0407300 PROTEIN"/>
    <property type="match status" value="1"/>
</dbReference>
<dbReference type="GO" id="GO:0004222">
    <property type="term" value="F:metalloendopeptidase activity"/>
    <property type="evidence" value="ECO:0007669"/>
    <property type="project" value="InterPro"/>
</dbReference>
<feature type="compositionally biased region" description="Low complexity" evidence="1">
    <location>
        <begin position="263"/>
        <end position="273"/>
    </location>
</feature>
<feature type="region of interest" description="Disordered" evidence="1">
    <location>
        <begin position="482"/>
        <end position="522"/>
    </location>
</feature>
<dbReference type="GO" id="GO:0003697">
    <property type="term" value="F:single-stranded DNA binding"/>
    <property type="evidence" value="ECO:0007669"/>
    <property type="project" value="InterPro"/>
</dbReference>
<accession>A0A8J5VEE5</accession>
<feature type="compositionally biased region" description="Basic and acidic residues" evidence="1">
    <location>
        <begin position="414"/>
        <end position="425"/>
    </location>
</feature>
<reference evidence="3" key="2">
    <citation type="submission" date="2021-02" db="EMBL/GenBank/DDBJ databases">
        <authorList>
            <person name="Kimball J.A."/>
            <person name="Haas M.W."/>
            <person name="Macchietto M."/>
            <person name="Kono T."/>
            <person name="Duquette J."/>
            <person name="Shao M."/>
        </authorList>
    </citation>
    <scope>NUCLEOTIDE SEQUENCE</scope>
    <source>
        <tissue evidence="3">Fresh leaf tissue</tissue>
    </source>
</reference>
<dbReference type="InterPro" id="IPR044245">
    <property type="entry name" value="Spartan"/>
</dbReference>
<dbReference type="GO" id="GO:0005634">
    <property type="term" value="C:nucleus"/>
    <property type="evidence" value="ECO:0007669"/>
    <property type="project" value="TreeGrafter"/>
</dbReference>
<feature type="domain" description="SprT-like" evidence="2">
    <location>
        <begin position="14"/>
        <end position="164"/>
    </location>
</feature>
<dbReference type="GO" id="GO:0031593">
    <property type="term" value="F:polyubiquitin modification-dependent protein binding"/>
    <property type="evidence" value="ECO:0007669"/>
    <property type="project" value="TreeGrafter"/>
</dbReference>
<dbReference type="AlphaFoldDB" id="A0A8J5VEE5"/>
<evidence type="ECO:0000256" key="1">
    <source>
        <dbReference type="SAM" id="MobiDB-lite"/>
    </source>
</evidence>
<evidence type="ECO:0000313" key="3">
    <source>
        <dbReference type="EMBL" id="KAG8056701.1"/>
    </source>
</evidence>
<feature type="region of interest" description="Disordered" evidence="1">
    <location>
        <begin position="305"/>
        <end position="354"/>
    </location>
</feature>
<protein>
    <recommendedName>
        <fullName evidence="2">SprT-like domain-containing protein</fullName>
    </recommendedName>
</protein>
<dbReference type="OrthoDB" id="5236983at2759"/>
<feature type="compositionally biased region" description="Basic and acidic residues" evidence="1">
    <location>
        <begin position="274"/>
        <end position="286"/>
    </location>
</feature>
<evidence type="ECO:0000259" key="2">
    <source>
        <dbReference type="SMART" id="SM00731"/>
    </source>
</evidence>
<dbReference type="EMBL" id="JAAALK010000287">
    <property type="protein sequence ID" value="KAG8056701.1"/>
    <property type="molecule type" value="Genomic_DNA"/>
</dbReference>
<feature type="region of interest" description="Disordered" evidence="1">
    <location>
        <begin position="643"/>
        <end position="667"/>
    </location>
</feature>
<gene>
    <name evidence="3" type="ORF">GUJ93_ZPchr0002g25025</name>
</gene>
<dbReference type="Pfam" id="PF10263">
    <property type="entry name" value="SprT-like"/>
    <property type="match status" value="1"/>
</dbReference>
<sequence>MDWVADADLEDPNPAVGELFRHYDGLYFRGALAGAGFSVQWSSPPPRMISPFGSCTFGKTNNTITLSEPVLKYRSNADIKNALLHQMIHAILFVKHDRKDCSGHGSIFRAWMDAINSCSADDHQRPPNGYNITTRHDFNQDKSTRGLKGPLWKCEYCGDTLVRAMNMGAPSDACCIENVDNNSTCGNMLCHWHNHKMWCSGTYAKMGKPGQKNAQALGIKGNPTDMEMVKSQKAIQESDSDELQEKATLTEPNAEHKLLSLAGGSNVKSLESSSSKKGEKRCRPEDTQDTDVLIAVPLRTLKLSADSVSSEKHRIFSLGDRNNAKSPGGSASKDSKRHTPENVQKSSVLHASPLKKLKLEQKLVASEKNEPLSQVNYSNTKPAGSNSSNKVSKQHEPEGVPNSCACPASPPRKMKQDFGASDRNEISSLATHANDEELGSSFSKGARKRHEPADIQRSIALHAAPKSKPKRQNEISSSIKAGMQHKTKGNQKTIAPPASSQSKLKPLAPEKQKRKCKTRKSANENEKFAVISAWMNYYESEGSSGSTEPLVNKRTERAKKARNRMAYVRSRKQNTGGSCSIKSQPCEDGSSQAAFAVPCLDIVACAPPDKVVNQDPGYQSQPPAPCLEMVLFDPANQMVPLQSAYPPGLTPPNPSIASDIIDVSDDD</sequence>
<dbReference type="Proteomes" id="UP000729402">
    <property type="component" value="Unassembled WGS sequence"/>
</dbReference>
<organism evidence="3 4">
    <name type="scientific">Zizania palustris</name>
    <name type="common">Northern wild rice</name>
    <dbReference type="NCBI Taxonomy" id="103762"/>
    <lineage>
        <taxon>Eukaryota</taxon>
        <taxon>Viridiplantae</taxon>
        <taxon>Streptophyta</taxon>
        <taxon>Embryophyta</taxon>
        <taxon>Tracheophyta</taxon>
        <taxon>Spermatophyta</taxon>
        <taxon>Magnoliopsida</taxon>
        <taxon>Liliopsida</taxon>
        <taxon>Poales</taxon>
        <taxon>Poaceae</taxon>
        <taxon>BOP clade</taxon>
        <taxon>Oryzoideae</taxon>
        <taxon>Oryzeae</taxon>
        <taxon>Zizaniinae</taxon>
        <taxon>Zizania</taxon>
    </lineage>
</organism>